<protein>
    <submittedName>
        <fullName evidence="4">Uncharacterized protein</fullName>
    </submittedName>
</protein>
<dbReference type="InterPro" id="IPR015943">
    <property type="entry name" value="WD40/YVTN_repeat-like_dom_sf"/>
</dbReference>
<name>A0A7N0SZF8_KALFE</name>
<dbReference type="PANTHER" id="PTHR47232:SF1">
    <property type="entry name" value="TRANSDUCIN FAMILY PROTEIN _ WD-40 REPEAT FAMILY PROTEIN"/>
    <property type="match status" value="1"/>
</dbReference>
<evidence type="ECO:0000313" key="4">
    <source>
        <dbReference type="EnsemblPlants" id="Kaladp0016s0050.1.v1.1"/>
    </source>
</evidence>
<evidence type="ECO:0000256" key="3">
    <source>
        <dbReference type="SAM" id="MobiDB-lite"/>
    </source>
</evidence>
<dbReference type="AlphaFoldDB" id="A0A7N0SZF8"/>
<keyword evidence="5" id="KW-1185">Reference proteome</keyword>
<proteinExistence type="predicted"/>
<dbReference type="InterPro" id="IPR001680">
    <property type="entry name" value="WD40_rpt"/>
</dbReference>
<dbReference type="SMART" id="SM00320">
    <property type="entry name" value="WD40"/>
    <property type="match status" value="5"/>
</dbReference>
<feature type="region of interest" description="Disordered" evidence="3">
    <location>
        <begin position="82"/>
        <end position="161"/>
    </location>
</feature>
<organism evidence="4 5">
    <name type="scientific">Kalanchoe fedtschenkoi</name>
    <name type="common">Lavender scallops</name>
    <name type="synonym">South American air plant</name>
    <dbReference type="NCBI Taxonomy" id="63787"/>
    <lineage>
        <taxon>Eukaryota</taxon>
        <taxon>Viridiplantae</taxon>
        <taxon>Streptophyta</taxon>
        <taxon>Embryophyta</taxon>
        <taxon>Tracheophyta</taxon>
        <taxon>Spermatophyta</taxon>
        <taxon>Magnoliopsida</taxon>
        <taxon>eudicotyledons</taxon>
        <taxon>Gunneridae</taxon>
        <taxon>Pentapetalae</taxon>
        <taxon>Saxifragales</taxon>
        <taxon>Crassulaceae</taxon>
        <taxon>Kalanchoe</taxon>
    </lineage>
</organism>
<evidence type="ECO:0000313" key="5">
    <source>
        <dbReference type="Proteomes" id="UP000594263"/>
    </source>
</evidence>
<evidence type="ECO:0000256" key="1">
    <source>
        <dbReference type="PROSITE-ProRule" id="PRU00221"/>
    </source>
</evidence>
<feature type="region of interest" description="Disordered" evidence="3">
    <location>
        <begin position="1"/>
        <end position="30"/>
    </location>
</feature>
<feature type="coiled-coil region" evidence="2">
    <location>
        <begin position="47"/>
        <end position="81"/>
    </location>
</feature>
<reference evidence="4" key="1">
    <citation type="submission" date="2021-01" db="UniProtKB">
        <authorList>
            <consortium name="EnsemblPlants"/>
        </authorList>
    </citation>
    <scope>IDENTIFICATION</scope>
</reference>
<dbReference type="Proteomes" id="UP000594263">
    <property type="component" value="Unplaced"/>
</dbReference>
<dbReference type="SUPFAM" id="SSF50978">
    <property type="entry name" value="WD40 repeat-like"/>
    <property type="match status" value="1"/>
</dbReference>
<keyword evidence="2" id="KW-0175">Coiled coil</keyword>
<feature type="compositionally biased region" description="Basic and acidic residues" evidence="3">
    <location>
        <begin position="95"/>
        <end position="105"/>
    </location>
</feature>
<keyword evidence="1" id="KW-0853">WD repeat</keyword>
<sequence>MRAPVAARFSAAGMADGSKEAASGGINRKETQEESLLALVEHRSKEVEHLRKLIAHYQTQLVQAEDRLRDAKSKLGSLLYEDNAAPTDTSSAKEQVNEDSIKEKASAVPLNNEFSVTGCKPSPRPVNSSTEESQKQKANPTPTNNNSVNTGSHPRPASSRPVSKVYELIKHTIAAPVDSGISCGLKNIKEEVTDDVPKFGENALRGTKRKFDQKEHSPSASMPAAFGAPFPMNGTSAESHPIVNSAKKNLVEKSNGKQKIDETLSKGKKANSELKELDELIELVHSCSTPQLLHFGESTYVFSQHKRKLRSLSICPMDDRLFATSALDGIVKLWKIQGDGSTVSLISITDCLTPKQRSWPMDVAWHPKSKSLFSVYNVAADDYQVSVLSSPSTNEEGQVTFLNEKPHIKGTINTINFMPWEDACFATGGNDHAVVLWNDVNGGGKWTSKPIHRKLHSSSVMGVAGMKQKQIVMSAGADKRVIAFNVIAEQAEFTHQLDSKCLDILPNPRDFNLYMVQTGAHGKQIRLYDIRSKRTGIQPFGWTQASSESQSSLVNQSWSPDGLYITSGSADPVIHTFDIRYSSDTPSQSITAHQKRVFKAEWHPTLPLLLSISSDLNIGLHKRL</sequence>
<dbReference type="PANTHER" id="PTHR47232">
    <property type="entry name" value="TRANSDUCIN FAMILY PROTEIN / WD-40 REPEAT FAMILY PROTEIN"/>
    <property type="match status" value="1"/>
</dbReference>
<dbReference type="PROSITE" id="PS50082">
    <property type="entry name" value="WD_REPEATS_2"/>
    <property type="match status" value="1"/>
</dbReference>
<dbReference type="Gramene" id="Kaladp0016s0050.1.v1.1">
    <property type="protein sequence ID" value="Kaladp0016s0050.1.v1.1"/>
    <property type="gene ID" value="Kaladp0016s0050.v1.1"/>
</dbReference>
<dbReference type="Pfam" id="PF00400">
    <property type="entry name" value="WD40"/>
    <property type="match status" value="1"/>
</dbReference>
<accession>A0A7N0SZF8</accession>
<dbReference type="EnsemblPlants" id="Kaladp0016s0050.1.v1.1">
    <property type="protein sequence ID" value="Kaladp0016s0050.1.v1.1"/>
    <property type="gene ID" value="Kaladp0016s0050.v1.1"/>
</dbReference>
<feature type="repeat" description="WD" evidence="1">
    <location>
        <begin position="302"/>
        <end position="344"/>
    </location>
</feature>
<dbReference type="InterPro" id="IPR036322">
    <property type="entry name" value="WD40_repeat_dom_sf"/>
</dbReference>
<evidence type="ECO:0000256" key="2">
    <source>
        <dbReference type="SAM" id="Coils"/>
    </source>
</evidence>
<dbReference type="Gene3D" id="2.130.10.10">
    <property type="entry name" value="YVTN repeat-like/Quinoprotein amine dehydrogenase"/>
    <property type="match status" value="2"/>
</dbReference>